<dbReference type="OrthoDB" id="7949219at2"/>
<dbReference type="GO" id="GO:0009231">
    <property type="term" value="P:riboflavin biosynthetic process"/>
    <property type="evidence" value="ECO:0007669"/>
    <property type="project" value="InterPro"/>
</dbReference>
<dbReference type="KEGG" id="goq:ACH46_14395"/>
<dbReference type="InterPro" id="IPR002734">
    <property type="entry name" value="RibDG_C"/>
</dbReference>
<reference evidence="3" key="1">
    <citation type="submission" date="2015-06" db="EMBL/GenBank/DDBJ databases">
        <title>Complete genome sequence and metabolic analysis of phthalate degradation pathway in Gordonia sp. QH-11.</title>
        <authorList>
            <person name="Jin D."/>
            <person name="Kong X."/>
            <person name="Bai Z."/>
        </authorList>
    </citation>
    <scope>NUCLEOTIDE SEQUENCE [LARGE SCALE GENOMIC DNA]</scope>
    <source>
        <strain evidence="3">QH-11</strain>
    </source>
</reference>
<dbReference type="STRING" id="1136941.ACH46_14395"/>
<dbReference type="AlphaFoldDB" id="A0A0N9N4S9"/>
<dbReference type="Pfam" id="PF01872">
    <property type="entry name" value="RibD_C"/>
    <property type="match status" value="1"/>
</dbReference>
<dbReference type="Gene3D" id="3.40.430.10">
    <property type="entry name" value="Dihydrofolate Reductase, subunit A"/>
    <property type="match status" value="1"/>
</dbReference>
<feature type="domain" description="Bacterial bifunctional deaminase-reductase C-terminal" evidence="1">
    <location>
        <begin position="6"/>
        <end position="180"/>
    </location>
</feature>
<keyword evidence="3" id="KW-1185">Reference proteome</keyword>
<dbReference type="Proteomes" id="UP000063789">
    <property type="component" value="Chromosome"/>
</dbReference>
<dbReference type="SUPFAM" id="SSF53597">
    <property type="entry name" value="Dihydrofolate reductase-like"/>
    <property type="match status" value="1"/>
</dbReference>
<dbReference type="EMBL" id="CP011853">
    <property type="protein sequence ID" value="ALG85445.1"/>
    <property type="molecule type" value="Genomic_DNA"/>
</dbReference>
<dbReference type="GO" id="GO:0008703">
    <property type="term" value="F:5-amino-6-(5-phosphoribosylamino)uracil reductase activity"/>
    <property type="evidence" value="ECO:0007669"/>
    <property type="project" value="InterPro"/>
</dbReference>
<dbReference type="InterPro" id="IPR024072">
    <property type="entry name" value="DHFR-like_dom_sf"/>
</dbReference>
<evidence type="ECO:0000313" key="2">
    <source>
        <dbReference type="EMBL" id="ALG85445.1"/>
    </source>
</evidence>
<accession>A0A0N9N4S9</accession>
<organism evidence="2 3">
    <name type="scientific">Gordonia phthalatica</name>
    <dbReference type="NCBI Taxonomy" id="1136941"/>
    <lineage>
        <taxon>Bacteria</taxon>
        <taxon>Bacillati</taxon>
        <taxon>Actinomycetota</taxon>
        <taxon>Actinomycetes</taxon>
        <taxon>Mycobacteriales</taxon>
        <taxon>Gordoniaceae</taxon>
        <taxon>Gordonia</taxon>
    </lineage>
</organism>
<sequence length="187" mass="20601">MGSLSYTATISLDGYAVDADGDFQWGAPTPEIFQVHLDRMHEVSTEVLGRNTYLLMKYWEAEPDDEEWADAEREFSRRWQALELIVASSTLTHDDLGSGTARLISDLTLPALEQIVADAAGEVEIFGPTTAAPAIVAGMVRDFRFFVVPKVVGGGVRALPDGARLDLKLVESTTYDNGFAYLHYRRG</sequence>
<dbReference type="PATRIC" id="fig|1136941.3.peg.2940"/>
<name>A0A0N9N4S9_9ACTN</name>
<reference evidence="2 3" key="2">
    <citation type="journal article" date="2017" name="Int. J. Syst. Evol. Microbiol.">
        <title>Gordonia phthalatica sp. nov., a di-n-butyl phthalate-degrading bacterium isolated from activated sludge.</title>
        <authorList>
            <person name="Jin D."/>
            <person name="Kong X."/>
            <person name="Jia M."/>
            <person name="Yu X."/>
            <person name="Wang X."/>
            <person name="Zhuang X."/>
            <person name="Deng Y."/>
            <person name="Bai Z."/>
        </authorList>
    </citation>
    <scope>NUCLEOTIDE SEQUENCE [LARGE SCALE GENOMIC DNA]</scope>
    <source>
        <strain evidence="2 3">QH-11</strain>
    </source>
</reference>
<evidence type="ECO:0000259" key="1">
    <source>
        <dbReference type="Pfam" id="PF01872"/>
    </source>
</evidence>
<dbReference type="RefSeq" id="WP_062393529.1">
    <property type="nucleotide sequence ID" value="NZ_CP011853.1"/>
</dbReference>
<gene>
    <name evidence="2" type="ORF">ACH46_14395</name>
</gene>
<protein>
    <submittedName>
        <fullName evidence="2">Deaminase</fullName>
    </submittedName>
</protein>
<proteinExistence type="predicted"/>
<evidence type="ECO:0000313" key="3">
    <source>
        <dbReference type="Proteomes" id="UP000063789"/>
    </source>
</evidence>